<name>A0A423SJE3_PENVA</name>
<keyword evidence="15" id="KW-1185">Reference proteome</keyword>
<evidence type="ECO:0000256" key="9">
    <source>
        <dbReference type="ARBA" id="ARBA00048659"/>
    </source>
</evidence>
<keyword evidence="4 11" id="KW-0547">Nucleotide-binding</keyword>
<evidence type="ECO:0000256" key="11">
    <source>
        <dbReference type="PROSITE-ProRule" id="PRU10141"/>
    </source>
</evidence>
<keyword evidence="14" id="KW-0396">Initiation factor</keyword>
<dbReference type="GO" id="GO:0004694">
    <property type="term" value="F:eukaryotic translation initiation factor 2alpha kinase activity"/>
    <property type="evidence" value="ECO:0007669"/>
    <property type="project" value="TreeGrafter"/>
</dbReference>
<reference evidence="14 15" key="2">
    <citation type="submission" date="2019-01" db="EMBL/GenBank/DDBJ databases">
        <title>The decoding of complex shrimp genome reveals the adaptation for benthos swimmer, frequently molting mechanism and breeding impact on genome.</title>
        <authorList>
            <person name="Sun Y."/>
            <person name="Gao Y."/>
            <person name="Yu Y."/>
        </authorList>
    </citation>
    <scope>NUCLEOTIDE SEQUENCE [LARGE SCALE GENOMIC DNA]</scope>
    <source>
        <tissue evidence="14">Muscle</tissue>
    </source>
</reference>
<keyword evidence="7" id="KW-0652">Protein synthesis inhibitor</keyword>
<feature type="region of interest" description="Disordered" evidence="12">
    <location>
        <begin position="175"/>
        <end position="195"/>
    </location>
</feature>
<evidence type="ECO:0000256" key="4">
    <source>
        <dbReference type="ARBA" id="ARBA00022741"/>
    </source>
</evidence>
<gene>
    <name evidence="14" type="ORF">C7M84_017711</name>
</gene>
<evidence type="ECO:0000256" key="7">
    <source>
        <dbReference type="ARBA" id="ARBA00023193"/>
    </source>
</evidence>
<dbReference type="PANTHER" id="PTHR11042">
    <property type="entry name" value="EUKARYOTIC TRANSLATION INITIATION FACTOR 2-ALPHA KINASE EIF2-ALPHA KINASE -RELATED"/>
    <property type="match status" value="1"/>
</dbReference>
<dbReference type="EMBL" id="QCYY01003260">
    <property type="protein sequence ID" value="ROT64367.1"/>
    <property type="molecule type" value="Genomic_DNA"/>
</dbReference>
<comment type="catalytic activity">
    <reaction evidence="9">
        <text>L-threonyl-[protein] + ATP = O-phospho-L-threonyl-[protein] + ADP + H(+)</text>
        <dbReference type="Rhea" id="RHEA:46608"/>
        <dbReference type="Rhea" id="RHEA-COMP:11060"/>
        <dbReference type="Rhea" id="RHEA-COMP:11605"/>
        <dbReference type="ChEBI" id="CHEBI:15378"/>
        <dbReference type="ChEBI" id="CHEBI:30013"/>
        <dbReference type="ChEBI" id="CHEBI:30616"/>
        <dbReference type="ChEBI" id="CHEBI:61977"/>
        <dbReference type="ChEBI" id="CHEBI:456216"/>
        <dbReference type="EC" id="2.7.11.1"/>
    </reaction>
    <physiologicalReaction direction="left-to-right" evidence="9">
        <dbReference type="Rhea" id="RHEA:46609"/>
    </physiologicalReaction>
</comment>
<dbReference type="PANTHER" id="PTHR11042:SF160">
    <property type="entry name" value="EUKARYOTIC TRANSLATION INITIATION FACTOR 2-ALPHA KINASE 1"/>
    <property type="match status" value="1"/>
</dbReference>
<dbReference type="GO" id="GO:0005634">
    <property type="term" value="C:nucleus"/>
    <property type="evidence" value="ECO:0007669"/>
    <property type="project" value="TreeGrafter"/>
</dbReference>
<dbReference type="PROSITE" id="PS50011">
    <property type="entry name" value="PROTEIN_KINASE_DOM"/>
    <property type="match status" value="1"/>
</dbReference>
<dbReference type="GO" id="GO:0005524">
    <property type="term" value="F:ATP binding"/>
    <property type="evidence" value="ECO:0007669"/>
    <property type="project" value="UniProtKB-UniRule"/>
</dbReference>
<evidence type="ECO:0000256" key="5">
    <source>
        <dbReference type="ARBA" id="ARBA00022777"/>
    </source>
</evidence>
<evidence type="ECO:0000259" key="13">
    <source>
        <dbReference type="PROSITE" id="PS50011"/>
    </source>
</evidence>
<proteinExistence type="inferred from homology"/>
<protein>
    <recommendedName>
        <fullName evidence="1">non-specific serine/threonine protein kinase</fullName>
        <ecNumber evidence="1">2.7.11.1</ecNumber>
    </recommendedName>
</protein>
<evidence type="ECO:0000313" key="15">
    <source>
        <dbReference type="Proteomes" id="UP000283509"/>
    </source>
</evidence>
<dbReference type="InterPro" id="IPR050339">
    <property type="entry name" value="CC_SR_Kinase"/>
</dbReference>
<dbReference type="GO" id="GO:0005737">
    <property type="term" value="C:cytoplasm"/>
    <property type="evidence" value="ECO:0007669"/>
    <property type="project" value="TreeGrafter"/>
</dbReference>
<feature type="compositionally biased region" description="Basic and acidic residues" evidence="12">
    <location>
        <begin position="250"/>
        <end position="271"/>
    </location>
</feature>
<dbReference type="InterPro" id="IPR017441">
    <property type="entry name" value="Protein_kinase_ATP_BS"/>
</dbReference>
<dbReference type="STRING" id="6689.A0A423SJE3"/>
<evidence type="ECO:0000256" key="6">
    <source>
        <dbReference type="ARBA" id="ARBA00022840"/>
    </source>
</evidence>
<dbReference type="Proteomes" id="UP000283509">
    <property type="component" value="Unassembled WGS sequence"/>
</dbReference>
<keyword evidence="3" id="KW-0808">Transferase</keyword>
<dbReference type="SMART" id="SM00220">
    <property type="entry name" value="S_TKc"/>
    <property type="match status" value="1"/>
</dbReference>
<evidence type="ECO:0000256" key="10">
    <source>
        <dbReference type="ARBA" id="ARBA00048977"/>
    </source>
</evidence>
<keyword evidence="2" id="KW-0723">Serine/threonine-protein kinase</keyword>
<dbReference type="GO" id="GO:0017148">
    <property type="term" value="P:negative regulation of translation"/>
    <property type="evidence" value="ECO:0007669"/>
    <property type="project" value="UniProtKB-KW"/>
</dbReference>
<evidence type="ECO:0000256" key="2">
    <source>
        <dbReference type="ARBA" id="ARBA00022527"/>
    </source>
</evidence>
<evidence type="ECO:0000256" key="8">
    <source>
        <dbReference type="ARBA" id="ARBA00037982"/>
    </source>
</evidence>
<comment type="catalytic activity">
    <reaction evidence="10">
        <text>L-seryl-[protein] + ATP = O-phospho-L-seryl-[protein] + ADP + H(+)</text>
        <dbReference type="Rhea" id="RHEA:17989"/>
        <dbReference type="Rhea" id="RHEA-COMP:9863"/>
        <dbReference type="Rhea" id="RHEA-COMP:11604"/>
        <dbReference type="ChEBI" id="CHEBI:15378"/>
        <dbReference type="ChEBI" id="CHEBI:29999"/>
        <dbReference type="ChEBI" id="CHEBI:30616"/>
        <dbReference type="ChEBI" id="CHEBI:83421"/>
        <dbReference type="ChEBI" id="CHEBI:456216"/>
        <dbReference type="EC" id="2.7.11.1"/>
    </reaction>
    <physiologicalReaction direction="left-to-right" evidence="10">
        <dbReference type="Rhea" id="RHEA:17990"/>
    </physiologicalReaction>
</comment>
<dbReference type="AlphaFoldDB" id="A0A423SJE3"/>
<keyword evidence="5 14" id="KW-0418">Kinase</keyword>
<dbReference type="InterPro" id="IPR000719">
    <property type="entry name" value="Prot_kinase_dom"/>
</dbReference>
<dbReference type="EC" id="2.7.11.1" evidence="1"/>
<comment type="similarity">
    <text evidence="8">Belongs to the protein kinase superfamily. Ser/Thr protein kinase family. GCN2 subfamily.</text>
</comment>
<feature type="region of interest" description="Disordered" evidence="12">
    <location>
        <begin position="32"/>
        <end position="53"/>
    </location>
</feature>
<feature type="region of interest" description="Disordered" evidence="12">
    <location>
        <begin position="249"/>
        <end position="274"/>
    </location>
</feature>
<accession>A0A423SJE3</accession>
<feature type="compositionally biased region" description="Basic and acidic residues" evidence="12">
    <location>
        <begin position="38"/>
        <end position="53"/>
    </location>
</feature>
<dbReference type="PROSITE" id="PS00107">
    <property type="entry name" value="PROTEIN_KINASE_ATP"/>
    <property type="match status" value="1"/>
</dbReference>
<evidence type="ECO:0000313" key="14">
    <source>
        <dbReference type="EMBL" id="ROT64367.1"/>
    </source>
</evidence>
<dbReference type="InterPro" id="IPR008271">
    <property type="entry name" value="Ser/Thr_kinase_AS"/>
</dbReference>
<evidence type="ECO:0000256" key="3">
    <source>
        <dbReference type="ARBA" id="ARBA00022679"/>
    </source>
</evidence>
<evidence type="ECO:0000256" key="1">
    <source>
        <dbReference type="ARBA" id="ARBA00012513"/>
    </source>
</evidence>
<dbReference type="Gene3D" id="3.30.200.20">
    <property type="entry name" value="Phosphorylase Kinase, domain 1"/>
    <property type="match status" value="1"/>
</dbReference>
<evidence type="ECO:0000256" key="12">
    <source>
        <dbReference type="SAM" id="MobiDB-lite"/>
    </source>
</evidence>
<dbReference type="OrthoDB" id="1405469at2759"/>
<dbReference type="PROSITE" id="PS00108">
    <property type="entry name" value="PROTEIN_KINASE_ST"/>
    <property type="match status" value="1"/>
</dbReference>
<dbReference type="GO" id="GO:0003743">
    <property type="term" value="F:translation initiation factor activity"/>
    <property type="evidence" value="ECO:0007669"/>
    <property type="project" value="UniProtKB-KW"/>
</dbReference>
<reference evidence="14 15" key="1">
    <citation type="submission" date="2018-04" db="EMBL/GenBank/DDBJ databases">
        <authorList>
            <person name="Zhang X."/>
            <person name="Yuan J."/>
            <person name="Li F."/>
            <person name="Xiang J."/>
        </authorList>
    </citation>
    <scope>NUCLEOTIDE SEQUENCE [LARGE SCALE GENOMIC DNA]</scope>
    <source>
        <tissue evidence="14">Muscle</tissue>
    </source>
</reference>
<feature type="compositionally biased region" description="Basic and acidic residues" evidence="12">
    <location>
        <begin position="175"/>
        <end position="187"/>
    </location>
</feature>
<comment type="caution">
    <text evidence="14">The sequence shown here is derived from an EMBL/GenBank/DDBJ whole genome shotgun (WGS) entry which is preliminary data.</text>
</comment>
<feature type="binding site" evidence="11">
    <location>
        <position position="438"/>
    </location>
    <ligand>
        <name>ATP</name>
        <dbReference type="ChEBI" id="CHEBI:30616"/>
    </ligand>
</feature>
<dbReference type="Gene3D" id="1.10.510.10">
    <property type="entry name" value="Transferase(Phosphotransferase) domain 1"/>
    <property type="match status" value="1"/>
</dbReference>
<dbReference type="SUPFAM" id="SSF56112">
    <property type="entry name" value="Protein kinase-like (PK-like)"/>
    <property type="match status" value="1"/>
</dbReference>
<dbReference type="InterPro" id="IPR011009">
    <property type="entry name" value="Kinase-like_dom_sf"/>
</dbReference>
<organism evidence="14 15">
    <name type="scientific">Penaeus vannamei</name>
    <name type="common">Whiteleg shrimp</name>
    <name type="synonym">Litopenaeus vannamei</name>
    <dbReference type="NCBI Taxonomy" id="6689"/>
    <lineage>
        <taxon>Eukaryota</taxon>
        <taxon>Metazoa</taxon>
        <taxon>Ecdysozoa</taxon>
        <taxon>Arthropoda</taxon>
        <taxon>Crustacea</taxon>
        <taxon>Multicrustacea</taxon>
        <taxon>Malacostraca</taxon>
        <taxon>Eumalacostraca</taxon>
        <taxon>Eucarida</taxon>
        <taxon>Decapoda</taxon>
        <taxon>Dendrobranchiata</taxon>
        <taxon>Penaeoidea</taxon>
        <taxon>Penaeidae</taxon>
        <taxon>Penaeus</taxon>
    </lineage>
</organism>
<dbReference type="Pfam" id="PF00069">
    <property type="entry name" value="Pkinase"/>
    <property type="match status" value="2"/>
</dbReference>
<sequence length="849" mass="94962">MVWGRRRQVMSEERRKSTRDCMAGKSFLDRWNPPMDRPLNRPPDRPLHLGEGRQRDGLLRGSEAIQLIQPISSFAPIADPPDAVGLQNFQELSDTSATQMVMLLCQNFKIKQAMDLLGGVWNKIITAAIRHGWPLLHQQKAELAIQETPVEAAVCEADIPAFMDQDKEQTIEVMREDKDVSKDDAKTEAPPSKELSTEDIADILAMLANCKERRQNDGREAVRQAFNYTDSDVGDMTVELHPLEEVDFEGSDKTEKEAIRTRKEAKGHGNDEGLGVDRAVEVPATSDQENIVNNSTVIEILVHLLCREREANPTRREFLFRAISKVIEQCNSTLYLPLHSVPLLQDFRSSLLGKFEVLFEQAQSQIISQGTHFPLPSQPSSHPLISPLTQLALTSQTHRLLDDRYSREFEELSVLGKGGFGLVTKVRHKLDGRLYAVKIISMRKNDLKTLNTLLREVQSLAQLDHPNIVRYHSTWIQLYHPPGLKKLQQSREISEEESSFSPSVPASKASFVPKSSVMIKEISRSVEESAEVSDGIEFRDDSGPGLESKENSARVDHFQNYIIGLKSLYHKQQSAKYLSPLKISRNNVSFGNSATSISSSFSSSEVSSASPDLAEPPEESLDPGGACFQSSEDLNGKIPVIPYHPLRNVPRPLRSDGARMTLFIQMGLCGESLHDWLLRRNEINAPGCNEAEQCVVERRQCLSFFKQIVQAVEYIHSNNIIHRDIKPANIFFSQDGRTLQLGDFGLARQLPENVIYDESTSLIPTESSLTPISEHAPYTSGVGTPIYAAPELKVGGSYGVESDLHNLGIILLELFQSFSTMRLWGVLFLHSGECTGLNGLTSRAYFRLN</sequence>
<feature type="domain" description="Protein kinase" evidence="13">
    <location>
        <begin position="409"/>
        <end position="849"/>
    </location>
</feature>
<keyword evidence="14" id="KW-0648">Protein biosynthesis</keyword>
<keyword evidence="6 11" id="KW-0067">ATP-binding</keyword>